<dbReference type="PRINTS" id="PR00802">
    <property type="entry name" value="SERUMALBUMIN"/>
</dbReference>
<evidence type="ECO:0000313" key="7">
    <source>
        <dbReference type="EMBL" id="KYO31950.1"/>
    </source>
</evidence>
<dbReference type="Proteomes" id="UP000050525">
    <property type="component" value="Unassembled WGS sequence"/>
</dbReference>
<keyword evidence="4" id="KW-0677">Repeat</keyword>
<dbReference type="SMART" id="SM00103">
    <property type="entry name" value="ALBUMIN"/>
    <property type="match status" value="6"/>
</dbReference>
<evidence type="ECO:0000256" key="3">
    <source>
        <dbReference type="ARBA" id="ARBA00022729"/>
    </source>
</evidence>
<reference evidence="7 8" key="1">
    <citation type="journal article" date="2012" name="Genome Biol.">
        <title>Sequencing three crocodilian genomes to illuminate the evolution of archosaurs and amniotes.</title>
        <authorList>
            <person name="St John J.A."/>
            <person name="Braun E.L."/>
            <person name="Isberg S.R."/>
            <person name="Miles L.G."/>
            <person name="Chong A.Y."/>
            <person name="Gongora J."/>
            <person name="Dalzell P."/>
            <person name="Moran C."/>
            <person name="Bed'hom B."/>
            <person name="Abzhanov A."/>
            <person name="Burgess S.C."/>
            <person name="Cooksey A.M."/>
            <person name="Castoe T.A."/>
            <person name="Crawford N.G."/>
            <person name="Densmore L.D."/>
            <person name="Drew J.C."/>
            <person name="Edwards S.V."/>
            <person name="Faircloth B.C."/>
            <person name="Fujita M.K."/>
            <person name="Greenwold M.J."/>
            <person name="Hoffmann F.G."/>
            <person name="Howard J.M."/>
            <person name="Iguchi T."/>
            <person name="Janes D.E."/>
            <person name="Khan S.Y."/>
            <person name="Kohno S."/>
            <person name="de Koning A.J."/>
            <person name="Lance S.L."/>
            <person name="McCarthy F.M."/>
            <person name="McCormack J.E."/>
            <person name="Merchant M.E."/>
            <person name="Peterson D.G."/>
            <person name="Pollock D.D."/>
            <person name="Pourmand N."/>
            <person name="Raney B.J."/>
            <person name="Roessler K.A."/>
            <person name="Sanford J.R."/>
            <person name="Sawyer R.H."/>
            <person name="Schmidt C.J."/>
            <person name="Triplett E.W."/>
            <person name="Tuberville T.D."/>
            <person name="Venegas-Anaya M."/>
            <person name="Howard J.T."/>
            <person name="Jarvis E.D."/>
            <person name="Guillette L.J.Jr."/>
            <person name="Glenn T.C."/>
            <person name="Green R.E."/>
            <person name="Ray D.A."/>
        </authorList>
    </citation>
    <scope>NUCLEOTIDE SEQUENCE [LARGE SCALE GENOMIC DNA]</scope>
    <source>
        <strain evidence="7">KSC_2009_1</strain>
    </source>
</reference>
<name>A0A151N583_ALLMI</name>
<organism evidence="7 8">
    <name type="scientific">Alligator mississippiensis</name>
    <name type="common">American alligator</name>
    <dbReference type="NCBI Taxonomy" id="8496"/>
    <lineage>
        <taxon>Eukaryota</taxon>
        <taxon>Metazoa</taxon>
        <taxon>Chordata</taxon>
        <taxon>Craniata</taxon>
        <taxon>Vertebrata</taxon>
        <taxon>Euteleostomi</taxon>
        <taxon>Archelosauria</taxon>
        <taxon>Archosauria</taxon>
        <taxon>Crocodylia</taxon>
        <taxon>Alligatoridae</taxon>
        <taxon>Alligatorinae</taxon>
        <taxon>Alligator</taxon>
    </lineage>
</organism>
<dbReference type="AlphaFoldDB" id="A0A151N583"/>
<feature type="domain" description="Albumin" evidence="6">
    <location>
        <begin position="837"/>
        <end position="1029"/>
    </location>
</feature>
<keyword evidence="2" id="KW-0964">Secreted</keyword>
<gene>
    <name evidence="7" type="ORF">Y1Q_0012178</name>
</gene>
<keyword evidence="3" id="KW-0732">Signal</keyword>
<keyword evidence="5" id="KW-1015">Disulfide bond</keyword>
<dbReference type="FunFam" id="1.10.246.10:FF:000001">
    <property type="entry name" value="Serum albumin"/>
    <property type="match status" value="3"/>
</dbReference>
<comment type="subcellular location">
    <subcellularLocation>
        <location evidence="1">Secreted</location>
    </subcellularLocation>
</comment>
<dbReference type="InterPro" id="IPR000264">
    <property type="entry name" value="ALB/AFP/VDB"/>
</dbReference>
<evidence type="ECO:0000256" key="1">
    <source>
        <dbReference type="ARBA" id="ARBA00004613"/>
    </source>
</evidence>
<evidence type="ECO:0000256" key="4">
    <source>
        <dbReference type="ARBA" id="ARBA00022737"/>
    </source>
</evidence>
<dbReference type="EMBL" id="AKHW03004011">
    <property type="protein sequence ID" value="KYO31950.1"/>
    <property type="molecule type" value="Genomic_DNA"/>
</dbReference>
<evidence type="ECO:0000256" key="2">
    <source>
        <dbReference type="ARBA" id="ARBA00022525"/>
    </source>
</evidence>
<dbReference type="Gene3D" id="1.10.246.10">
    <property type="match status" value="13"/>
</dbReference>
<evidence type="ECO:0000259" key="6">
    <source>
        <dbReference type="PROSITE" id="PS51438"/>
    </source>
</evidence>
<evidence type="ECO:0000256" key="5">
    <source>
        <dbReference type="ARBA" id="ARBA00023157"/>
    </source>
</evidence>
<feature type="domain" description="Albumin" evidence="6">
    <location>
        <begin position="376"/>
        <end position="568"/>
    </location>
</feature>
<dbReference type="eggNOG" id="ENOG502R7EA">
    <property type="taxonomic scope" value="Eukaryota"/>
</dbReference>
<feature type="domain" description="Albumin" evidence="6">
    <location>
        <begin position="1"/>
        <end position="178"/>
    </location>
</feature>
<dbReference type="SUPFAM" id="SSF48552">
    <property type="entry name" value="Serum albumin-like"/>
    <property type="match status" value="7"/>
</dbReference>
<dbReference type="Pfam" id="PF00273">
    <property type="entry name" value="Serum_albumin"/>
    <property type="match status" value="7"/>
</dbReference>
<dbReference type="GO" id="GO:0036094">
    <property type="term" value="F:small molecule binding"/>
    <property type="evidence" value="ECO:0007669"/>
    <property type="project" value="TreeGrafter"/>
</dbReference>
<dbReference type="InterPro" id="IPR014760">
    <property type="entry name" value="Serum_albumin_N"/>
</dbReference>
<accession>A0A151N583</accession>
<dbReference type="FunFam" id="1.10.246.10:FF:000002">
    <property type="entry name" value="Serum albumin"/>
    <property type="match status" value="4"/>
</dbReference>
<dbReference type="InterPro" id="IPR020857">
    <property type="entry name" value="Serum_albumin_CS"/>
</dbReference>
<dbReference type="PROSITE" id="PS51438">
    <property type="entry name" value="ALBUMIN_2"/>
    <property type="match status" value="6"/>
</dbReference>
<dbReference type="PANTHER" id="PTHR11385:SF14">
    <property type="entry name" value="AFAMIN"/>
    <property type="match status" value="1"/>
</dbReference>
<dbReference type="PANTHER" id="PTHR11385">
    <property type="entry name" value="SERUM ALBUMIN-RELATED"/>
    <property type="match status" value="1"/>
</dbReference>
<dbReference type="STRING" id="8496.A0A151N583"/>
<sequence length="1235" mass="141555">MESCDFRVLIRFTKKMPQVSTETLLEITKKMAAVGVKCCQKSEDSRLLCVERYLSIVIQDMCKKQEATLINDQVAHCCNESYANRRPCFTKLGVDENYVLPPFNPDMFNFDETLCTAPPQIWQENHLGMLINLIKHKPKMTDEELQTIVTGFSGMVDKCCKAADHDTCFGKETFLILTLWDLKRFAREAEHKSEIARRFNNLKEETFEAVALITFAQYLQKCSYESLNKLVKVVVDLAHTCVANVDAPGCTKSVPAIFLDEICQIETLHDSYGAMADCCAKADPERNQCFLSFRTTNPSFIKPYEKPEPEAVCREFREDKQSFLGHYIYRAARRFPFVYAPTILALSIDYEHAVETCCARTDIGACLDEKVTALKDRTRQVYKIHRYNCRVLKTFGERSFQADTLALISQKYPKAPFAEIFKTAKDISDEHKECCDGDMVECMDDRAQIVEHICSNQEAFSSTIRECCEKPLVEKCQCVVEAEFDDKPADLPPIAEKYIQDPDVCKHVEEGHNKFMGEFLYDYSRRHQEFSTPMLLRLAKKYEDLLEKCCKTENSSQCYGKAEEEFQNHIQETENLIKANCDLLKQGEFEFLQVVLTRYTKKMPQVPTETLLEVAKKMILVGVKCCQEPENRRIPCGEGYLDMVFQEMCETQKTIPVNDQVAHCCSASYANRIPCFTKLGVDENYVPPPLNPDMFDFGENLCSDPLATQQENQLKLLVNLIKRKPTMTDEQLKKIIAGFKEMVDKCCKKEDHDTCFGEEGGKLIVEREKNIIRERFAELGEQNFRAISMVMFAQYVQKVSFEKAAKMVDDVTDLAKRCVADAKDPKCAEPLQPVVIKPVKEDGSMQEHTCEILKKFGERTLKALTLALFSQKFPKADFDTMMKMTTDIVEMQKECCQGDMLDCMHDRAEFTSYACSHQDAISSKIQNCCEKPVLERSKCIFMSENDDKPTGLSPQVRQFIEDQDVCKHFEEKKDVYLAEFLYEYSRRHPEFSLQMLLRIGKGYHGLLEKCCKTSSPQECNGRGEEELRKHIQESIALLKTNCEQYKELGDYAFQNELLLRYTKRMPQLSSKELIQYTKEMVAVASRCCQLSDDKQMLCSEGFLDLVLGGICRRHGTDPINQNVCRCCDDSYALRAPCIASLDVDEKYIPIPLTPSLFTFDEGLCTTEENKLQEKKQNLLINLIKYKPHITKEQLDSITTAFTTFREKCCKVDNHNACFAEEGPNLITQGKAILGE</sequence>
<dbReference type="GO" id="GO:0072562">
    <property type="term" value="C:blood microparticle"/>
    <property type="evidence" value="ECO:0007669"/>
    <property type="project" value="TreeGrafter"/>
</dbReference>
<feature type="domain" description="Albumin" evidence="6">
    <location>
        <begin position="183"/>
        <end position="375"/>
    </location>
</feature>
<keyword evidence="8" id="KW-1185">Reference proteome</keyword>
<dbReference type="CDD" id="cd00015">
    <property type="entry name" value="ALBUMIN"/>
    <property type="match status" value="6"/>
</dbReference>
<dbReference type="InterPro" id="IPR020858">
    <property type="entry name" value="Serum_albumin-like"/>
</dbReference>
<dbReference type="PROSITE" id="PS00212">
    <property type="entry name" value="ALBUMIN_1"/>
    <property type="match status" value="4"/>
</dbReference>
<feature type="domain" description="Albumin" evidence="6">
    <location>
        <begin position="569"/>
        <end position="765"/>
    </location>
</feature>
<comment type="caution">
    <text evidence="7">The sequence shown here is derived from an EMBL/GenBank/DDBJ whole genome shotgun (WGS) entry which is preliminary data.</text>
</comment>
<dbReference type="GO" id="GO:0005737">
    <property type="term" value="C:cytoplasm"/>
    <property type="evidence" value="ECO:0007669"/>
    <property type="project" value="TreeGrafter"/>
</dbReference>
<evidence type="ECO:0000313" key="8">
    <source>
        <dbReference type="Proteomes" id="UP000050525"/>
    </source>
</evidence>
<proteinExistence type="predicted"/>
<protein>
    <recommendedName>
        <fullName evidence="6">Albumin domain-containing protein</fullName>
    </recommendedName>
</protein>
<feature type="domain" description="Albumin" evidence="6">
    <location>
        <begin position="1030"/>
        <end position="1227"/>
    </location>
</feature>